<proteinExistence type="predicted"/>
<comment type="caution">
    <text evidence="1">The sequence shown here is derived from an EMBL/GenBank/DDBJ whole genome shotgun (WGS) entry which is preliminary data.</text>
</comment>
<dbReference type="EMBL" id="BCSX01000040">
    <property type="protein sequence ID" value="GAS90474.1"/>
    <property type="molecule type" value="Genomic_DNA"/>
</dbReference>
<keyword evidence="2" id="KW-1185">Reference proteome</keyword>
<dbReference type="Proteomes" id="UP000069620">
    <property type="component" value="Unassembled WGS sequence"/>
</dbReference>
<organism evidence="1 2">
    <name type="scientific">Mycolicibacterium brisbanense</name>
    <dbReference type="NCBI Taxonomy" id="146020"/>
    <lineage>
        <taxon>Bacteria</taxon>
        <taxon>Bacillati</taxon>
        <taxon>Actinomycetota</taxon>
        <taxon>Actinomycetes</taxon>
        <taxon>Mycobacteriales</taxon>
        <taxon>Mycobacteriaceae</taxon>
        <taxon>Mycolicibacterium</taxon>
    </lineage>
</organism>
<evidence type="ECO:0000313" key="1">
    <source>
        <dbReference type="EMBL" id="GAS90474.1"/>
    </source>
</evidence>
<protein>
    <submittedName>
        <fullName evidence="1">Uncharacterized protein</fullName>
    </submittedName>
</protein>
<sequence>MITTIDRRPGSRSIDYLPDYCPHCNPLGDQADRPVRMASLTEPTEVRWGGGRFASCEYRCDGCGHQWTRTDLWGAQEAGFGPKQRRTAA</sequence>
<evidence type="ECO:0000313" key="2">
    <source>
        <dbReference type="Proteomes" id="UP000069620"/>
    </source>
</evidence>
<dbReference type="OrthoDB" id="4567553at2"/>
<accession>A0A100W2K3</accession>
<dbReference type="RefSeq" id="WP_062830610.1">
    <property type="nucleotide sequence ID" value="NZ_BCSX01000040.1"/>
</dbReference>
<reference evidence="2" key="2">
    <citation type="submission" date="2016-02" db="EMBL/GenBank/DDBJ databases">
        <title>Draft genome sequence of five rapidly growing Mycobacterium species.</title>
        <authorList>
            <person name="Katahira K."/>
            <person name="Gotou Y."/>
            <person name="Iida K."/>
            <person name="Ogura Y."/>
            <person name="Hayashi T."/>
        </authorList>
    </citation>
    <scope>NUCLEOTIDE SEQUENCE [LARGE SCALE GENOMIC DNA]</scope>
    <source>
        <strain evidence="2">JCM15654</strain>
    </source>
</reference>
<reference evidence="2" key="1">
    <citation type="journal article" date="2016" name="Genome Announc.">
        <title>Draft Genome Sequences of Five Rapidly Growing Mycobacterium Species, M. thermoresistibile, M. fortuitum subsp. acetamidolyticum, M. canariasense, M. brisbanense, and M. novocastrense.</title>
        <authorList>
            <person name="Katahira K."/>
            <person name="Ogura Y."/>
            <person name="Gotoh Y."/>
            <person name="Hayashi T."/>
        </authorList>
    </citation>
    <scope>NUCLEOTIDE SEQUENCE [LARGE SCALE GENOMIC DNA]</scope>
    <source>
        <strain evidence="2">JCM15654</strain>
    </source>
</reference>
<name>A0A100W2K3_9MYCO</name>
<dbReference type="STRING" id="146020.RMCB_4570"/>
<dbReference type="AlphaFoldDB" id="A0A100W2K3"/>
<gene>
    <name evidence="1" type="ORF">RMCB_4570</name>
</gene>